<comment type="caution">
    <text evidence="2">The sequence shown here is derived from an EMBL/GenBank/DDBJ whole genome shotgun (WGS) entry which is preliminary data.</text>
</comment>
<dbReference type="SUPFAM" id="SSF49599">
    <property type="entry name" value="TRAF domain-like"/>
    <property type="match status" value="1"/>
</dbReference>
<dbReference type="EMBL" id="JBJJXI010000019">
    <property type="protein sequence ID" value="KAL3405917.1"/>
    <property type="molecule type" value="Genomic_DNA"/>
</dbReference>
<evidence type="ECO:0000259" key="1">
    <source>
        <dbReference type="PROSITE" id="PS50144"/>
    </source>
</evidence>
<organism evidence="2 3">
    <name type="scientific">Trichogramma kaykai</name>
    <dbReference type="NCBI Taxonomy" id="54128"/>
    <lineage>
        <taxon>Eukaryota</taxon>
        <taxon>Metazoa</taxon>
        <taxon>Ecdysozoa</taxon>
        <taxon>Arthropoda</taxon>
        <taxon>Hexapoda</taxon>
        <taxon>Insecta</taxon>
        <taxon>Pterygota</taxon>
        <taxon>Neoptera</taxon>
        <taxon>Endopterygota</taxon>
        <taxon>Hymenoptera</taxon>
        <taxon>Apocrita</taxon>
        <taxon>Proctotrupomorpha</taxon>
        <taxon>Chalcidoidea</taxon>
        <taxon>Trichogrammatidae</taxon>
        <taxon>Trichogramma</taxon>
    </lineage>
</organism>
<evidence type="ECO:0000313" key="3">
    <source>
        <dbReference type="Proteomes" id="UP001627154"/>
    </source>
</evidence>
<dbReference type="PROSITE" id="PS50144">
    <property type="entry name" value="MATH"/>
    <property type="match status" value="1"/>
</dbReference>
<name>A0ABD2XL11_9HYME</name>
<reference evidence="2 3" key="1">
    <citation type="journal article" date="2024" name="bioRxiv">
        <title>A reference genome for Trichogramma kaykai: A tiny desert-dwelling parasitoid wasp with competing sex-ratio distorters.</title>
        <authorList>
            <person name="Culotta J."/>
            <person name="Lindsey A.R."/>
        </authorList>
    </citation>
    <scope>NUCLEOTIDE SEQUENCE [LARGE SCALE GENOMIC DNA]</scope>
    <source>
        <strain evidence="2 3">KSX58</strain>
    </source>
</reference>
<dbReference type="Gene3D" id="2.60.210.10">
    <property type="entry name" value="Apoptosis, Tumor Necrosis Factor Receptor Associated Protein 2, Chain A"/>
    <property type="match status" value="1"/>
</dbReference>
<dbReference type="Pfam" id="PF22486">
    <property type="entry name" value="MATH_2"/>
    <property type="match status" value="1"/>
</dbReference>
<keyword evidence="3" id="KW-1185">Reference proteome</keyword>
<dbReference type="AlphaFoldDB" id="A0ABD2XL11"/>
<sequence>MIATKLPEVQHRECCQTHVKVNDCKFNWTIYNFSFFKEKPGEPLESTIFSPTNDPGLQWRIVLYPSGNHHEYKDYLSLIACRAIRNFCVATTS</sequence>
<dbReference type="InterPro" id="IPR008974">
    <property type="entry name" value="TRAF-like"/>
</dbReference>
<protein>
    <recommendedName>
        <fullName evidence="1">MATH domain-containing protein</fullName>
    </recommendedName>
</protein>
<feature type="domain" description="MATH" evidence="1">
    <location>
        <begin position="23"/>
        <end position="93"/>
    </location>
</feature>
<accession>A0ABD2XL11</accession>
<dbReference type="InterPro" id="IPR002083">
    <property type="entry name" value="MATH/TRAF_dom"/>
</dbReference>
<evidence type="ECO:0000313" key="2">
    <source>
        <dbReference type="EMBL" id="KAL3405917.1"/>
    </source>
</evidence>
<gene>
    <name evidence="2" type="ORF">TKK_001335</name>
</gene>
<proteinExistence type="predicted"/>
<dbReference type="Proteomes" id="UP001627154">
    <property type="component" value="Unassembled WGS sequence"/>
</dbReference>